<keyword evidence="11 20" id="KW-1015">Disulfide bond</keyword>
<comment type="caution">
    <text evidence="20">Lacks conserved residue(s) required for the propagation of feature annotation.</text>
</comment>
<evidence type="ECO:0000256" key="6">
    <source>
        <dbReference type="ARBA" id="ARBA00022685"/>
    </source>
</evidence>
<evidence type="ECO:0000256" key="16">
    <source>
        <dbReference type="ARBA" id="ARBA00037545"/>
    </source>
</evidence>
<name>A0A1S3EL57_DIPOR</name>
<evidence type="ECO:0000256" key="12">
    <source>
        <dbReference type="ARBA" id="ARBA00023170"/>
    </source>
</evidence>
<feature type="transmembrane region" description="Helical" evidence="21">
    <location>
        <begin position="510"/>
        <end position="533"/>
    </location>
</feature>
<feature type="domain" description="ZP" evidence="23">
    <location>
        <begin position="190"/>
        <end position="466"/>
    </location>
</feature>
<dbReference type="GO" id="GO:0060468">
    <property type="term" value="P:prevention of polyspermy"/>
    <property type="evidence" value="ECO:0007669"/>
    <property type="project" value="TreeGrafter"/>
</dbReference>
<dbReference type="PRINTS" id="PR00023">
    <property type="entry name" value="ZPELLUCIDA"/>
</dbReference>
<dbReference type="PANTHER" id="PTHR23343:SF31">
    <property type="entry name" value="ZONA PELLUCIDA SPERM-BINDING PROTEIN 4"/>
    <property type="match status" value="1"/>
</dbReference>
<evidence type="ECO:0000256" key="15">
    <source>
        <dbReference type="ARBA" id="ARBA00024183"/>
    </source>
</evidence>
<dbReference type="InterPro" id="IPR001507">
    <property type="entry name" value="ZP_dom"/>
</dbReference>
<organism evidence="25 26">
    <name type="scientific">Dipodomys ordii</name>
    <name type="common">Ord's kangaroo rat</name>
    <dbReference type="NCBI Taxonomy" id="10020"/>
    <lineage>
        <taxon>Eukaryota</taxon>
        <taxon>Metazoa</taxon>
        <taxon>Chordata</taxon>
        <taxon>Craniata</taxon>
        <taxon>Vertebrata</taxon>
        <taxon>Euteleostomi</taxon>
        <taxon>Mammalia</taxon>
        <taxon>Eutheria</taxon>
        <taxon>Euarchontoglires</taxon>
        <taxon>Glires</taxon>
        <taxon>Rodentia</taxon>
        <taxon>Castorimorpha</taxon>
        <taxon>Heteromyidae</taxon>
        <taxon>Dipodomyinae</taxon>
        <taxon>Dipodomys</taxon>
    </lineage>
</organism>
<keyword evidence="13" id="KW-0325">Glycoprotein</keyword>
<dbReference type="SMART" id="SM00241">
    <property type="entry name" value="ZP"/>
    <property type="match status" value="1"/>
</dbReference>
<dbReference type="AlphaFoldDB" id="A0A1S3EL57"/>
<reference evidence="26" key="1">
    <citation type="submission" date="2025-08" db="UniProtKB">
        <authorList>
            <consortium name="RefSeq"/>
        </authorList>
    </citation>
    <scope>IDENTIFICATION</scope>
    <source>
        <tissue evidence="26">Kidney</tissue>
    </source>
</reference>
<evidence type="ECO:0000256" key="1">
    <source>
        <dbReference type="ARBA" id="ARBA00004251"/>
    </source>
</evidence>
<dbReference type="InterPro" id="IPR055356">
    <property type="entry name" value="ZP-N"/>
</dbReference>
<keyword evidence="7 21" id="KW-0812">Transmembrane</keyword>
<evidence type="ECO:0000256" key="8">
    <source>
        <dbReference type="ARBA" id="ARBA00022729"/>
    </source>
</evidence>
<gene>
    <name evidence="26" type="primary">Zp4</name>
</gene>
<dbReference type="GO" id="GO:0032190">
    <property type="term" value="F:acrosin binding"/>
    <property type="evidence" value="ECO:0007669"/>
    <property type="project" value="TreeGrafter"/>
</dbReference>
<dbReference type="InterPro" id="IPR051148">
    <property type="entry name" value="Zona_Pellucida_Domain_gp"/>
</dbReference>
<dbReference type="InterPro" id="IPR054554">
    <property type="entry name" value="ZP1/4_Ig-like"/>
</dbReference>
<dbReference type="GeneID" id="105980375"/>
<evidence type="ECO:0000256" key="18">
    <source>
        <dbReference type="ARBA" id="ARBA00042273"/>
    </source>
</evidence>
<keyword evidence="3" id="KW-1003">Cell membrane</keyword>
<keyword evidence="5" id="KW-0272">Extracellular matrix</keyword>
<keyword evidence="25" id="KW-1185">Reference proteome</keyword>
<keyword evidence="9 21" id="KW-1133">Transmembrane helix</keyword>
<feature type="disulfide bond" evidence="20">
    <location>
        <begin position="155"/>
        <end position="170"/>
    </location>
</feature>
<proteinExistence type="inferred from homology"/>
<dbReference type="SUPFAM" id="SSF57492">
    <property type="entry name" value="Trefoil"/>
    <property type="match status" value="1"/>
</dbReference>
<protein>
    <recommendedName>
        <fullName evidence="17">Zona pellucida sperm-binding protein 4</fullName>
    </recommendedName>
    <alternativeName>
        <fullName evidence="19">Zona pellucida glycoprotein 4</fullName>
    </alternativeName>
    <alternativeName>
        <fullName evidence="18">Zona pellucida protein B</fullName>
    </alternativeName>
</protein>
<feature type="chain" id="PRO_5010222682" description="Zona pellucida sperm-binding protein 4" evidence="22">
    <location>
        <begin position="20"/>
        <end position="544"/>
    </location>
</feature>
<evidence type="ECO:0000256" key="5">
    <source>
        <dbReference type="ARBA" id="ARBA00022530"/>
    </source>
</evidence>
<dbReference type="Gene3D" id="2.60.40.3210">
    <property type="entry name" value="Zona pellucida, ZP-N domain"/>
    <property type="match status" value="1"/>
</dbReference>
<evidence type="ECO:0000313" key="26">
    <source>
        <dbReference type="RefSeq" id="XP_012864680.1"/>
    </source>
</evidence>
<dbReference type="OrthoDB" id="8919081at2759"/>
<feature type="signal peptide" evidence="22">
    <location>
        <begin position="1"/>
        <end position="19"/>
    </location>
</feature>
<dbReference type="RefSeq" id="XP_012864680.1">
    <property type="nucleotide sequence ID" value="XM_013009226.1"/>
</dbReference>
<keyword evidence="14" id="KW-0278">Fertilization</keyword>
<keyword evidence="6" id="KW-0165">Cleavage on pair of basic residues</keyword>
<dbReference type="InParanoid" id="A0A1S3EL57"/>
<dbReference type="InterPro" id="IPR048290">
    <property type="entry name" value="ZP_chr"/>
</dbReference>
<evidence type="ECO:0000259" key="24">
    <source>
        <dbReference type="PROSITE" id="PS51448"/>
    </source>
</evidence>
<dbReference type="Pfam" id="PF22821">
    <property type="entry name" value="ZP1_ZP4_Ig-like"/>
    <property type="match status" value="1"/>
</dbReference>
<dbReference type="Pfam" id="PF23344">
    <property type="entry name" value="ZP-N"/>
    <property type="match status" value="1"/>
</dbReference>
<evidence type="ECO:0000256" key="20">
    <source>
        <dbReference type="PROSITE-ProRule" id="PRU00779"/>
    </source>
</evidence>
<dbReference type="InterPro" id="IPR017957">
    <property type="entry name" value="P_trefoil_CS"/>
</dbReference>
<dbReference type="InterPro" id="IPR000519">
    <property type="entry name" value="P_trefoil_dom"/>
</dbReference>
<evidence type="ECO:0000259" key="23">
    <source>
        <dbReference type="PROSITE" id="PS51034"/>
    </source>
</evidence>
<keyword evidence="8 22" id="KW-0732">Signal</keyword>
<feature type="domain" description="P-type" evidence="24">
    <location>
        <begin position="142"/>
        <end position="185"/>
    </location>
</feature>
<dbReference type="PANTHER" id="PTHR23343">
    <property type="entry name" value="ZONA PELLUCIDA SPERM-BINDING PROTEIN"/>
    <property type="match status" value="1"/>
</dbReference>
<dbReference type="PROSITE" id="PS00025">
    <property type="entry name" value="P_TREFOIL_1"/>
    <property type="match status" value="1"/>
</dbReference>
<evidence type="ECO:0000256" key="17">
    <source>
        <dbReference type="ARBA" id="ARBA00040238"/>
    </source>
</evidence>
<comment type="function">
    <text evidence="16">Component of the zona pellucida, an extracellular matrix surrounding oocytes which mediates sperm binding, induction of the acrosome reaction and prevents post-fertilization polyspermy. The zona pellucida is composed of 3 to 4 glycoproteins, ZP1, ZP2, ZP3, and ZP4. ZP4 may act as a sperm receptor.</text>
</comment>
<accession>A0A1S3EL57</accession>
<dbReference type="GO" id="GO:0007339">
    <property type="term" value="P:binding of sperm to zona pellucida"/>
    <property type="evidence" value="ECO:0007669"/>
    <property type="project" value="TreeGrafter"/>
</dbReference>
<evidence type="ECO:0000256" key="21">
    <source>
        <dbReference type="SAM" id="Phobius"/>
    </source>
</evidence>
<dbReference type="CTD" id="57829"/>
<dbReference type="Pfam" id="PF00088">
    <property type="entry name" value="Trefoil"/>
    <property type="match status" value="1"/>
</dbReference>
<dbReference type="InterPro" id="IPR044913">
    <property type="entry name" value="P_trefoil_dom_sf"/>
</dbReference>
<dbReference type="Gene3D" id="2.60.40.4100">
    <property type="entry name" value="Zona pellucida, ZP-C domain"/>
    <property type="match status" value="1"/>
</dbReference>
<dbReference type="InterPro" id="IPR055355">
    <property type="entry name" value="ZP-C"/>
</dbReference>
<dbReference type="SMART" id="SM00018">
    <property type="entry name" value="PD"/>
    <property type="match status" value="1"/>
</dbReference>
<keyword evidence="10 21" id="KW-0472">Membrane</keyword>
<sequence length="544" mass="59896">MQLLWFILLCLALSLPMSGQHVPESIDDSVRLHCGPRSFRLTINHSHTAESRMLTAWDKYGMVYRLQNDSDCGIWVTEGPSGSMVLEAAYSGCLVIPWGSSYTLLVEVKEAALDGPTLARERKVFRCPRPMGVSVQQALEAHVCKSVTTSHRLPCGPSPISRESCEELGCCYSSREEGGSCYYGNQVTTHCSQEGGFSIAVSRNVVSPPLRLDSVHLILRNESGCGPVVTTPNFVFFRFPFTSCGTTRRVVGDQAVYENELAATREVRAWGHASITRDSDFRLRVSCSYSVNSDKLPVHIRVFTVSPPPPKTRPGPLTMELRIAKDKSYGSYYSMRDYPVVKSLRDPIYVEVSILHRTDPQLGLILQQCWATPSPNPRHRRQWPILVKGCPYAGDNYQTQQIPVQGATRFPSHHRRFSISTFSFMNSTQAGKALGGQVYLHCSTTVCQPAGAPSCVVSCPVSSRRGKSGLYFENSTASISSNGPMILLQSAVDPPEELNKYPSTPADSPALWVAGISGSLIIMGALCVSFLALRKQTSYCNQMC</sequence>
<evidence type="ECO:0000256" key="3">
    <source>
        <dbReference type="ARBA" id="ARBA00022475"/>
    </source>
</evidence>
<evidence type="ECO:0000256" key="9">
    <source>
        <dbReference type="ARBA" id="ARBA00022989"/>
    </source>
</evidence>
<comment type="subcellular location">
    <subcellularLocation>
        <location evidence="1">Cell membrane</location>
        <topology evidence="1">Single-pass type I membrane protein</topology>
    </subcellularLocation>
    <subcellularLocation>
        <location evidence="15">Zona pellucida</location>
    </subcellularLocation>
</comment>
<dbReference type="GO" id="GO:0005886">
    <property type="term" value="C:plasma membrane"/>
    <property type="evidence" value="ECO:0007669"/>
    <property type="project" value="UniProtKB-SubCell"/>
</dbReference>
<dbReference type="Pfam" id="PF00100">
    <property type="entry name" value="Zona_pellucida"/>
    <property type="match status" value="1"/>
</dbReference>
<comment type="similarity">
    <text evidence="2">Belongs to the ZP domain family. ZPB subfamily.</text>
</comment>
<evidence type="ECO:0000256" key="22">
    <source>
        <dbReference type="SAM" id="SignalP"/>
    </source>
</evidence>
<evidence type="ECO:0000256" key="4">
    <source>
        <dbReference type="ARBA" id="ARBA00022525"/>
    </source>
</evidence>
<dbReference type="InterPro" id="IPR042235">
    <property type="entry name" value="ZP-C_dom"/>
</dbReference>
<evidence type="ECO:0000256" key="13">
    <source>
        <dbReference type="ARBA" id="ARBA00023180"/>
    </source>
</evidence>
<dbReference type="GO" id="GO:0035805">
    <property type="term" value="C:egg coat"/>
    <property type="evidence" value="ECO:0007669"/>
    <property type="project" value="UniProtKB-SubCell"/>
</dbReference>
<evidence type="ECO:0000256" key="10">
    <source>
        <dbReference type="ARBA" id="ARBA00023136"/>
    </source>
</evidence>
<evidence type="ECO:0000313" key="25">
    <source>
        <dbReference type="Proteomes" id="UP000081671"/>
    </source>
</evidence>
<evidence type="ECO:0000256" key="19">
    <source>
        <dbReference type="ARBA" id="ARBA00042573"/>
    </source>
</evidence>
<dbReference type="Gene3D" id="4.10.110.10">
    <property type="entry name" value="Spasmolytic Protein, domain 1"/>
    <property type="match status" value="1"/>
</dbReference>
<dbReference type="PROSITE" id="PS51448">
    <property type="entry name" value="P_TREFOIL_2"/>
    <property type="match status" value="1"/>
</dbReference>
<dbReference type="GO" id="GO:0035804">
    <property type="term" value="F:structural constituent of egg coat"/>
    <property type="evidence" value="ECO:0007669"/>
    <property type="project" value="TreeGrafter"/>
</dbReference>
<dbReference type="KEGG" id="dord:105980375"/>
<keyword evidence="12" id="KW-0675">Receptor</keyword>
<evidence type="ECO:0000256" key="11">
    <source>
        <dbReference type="ARBA" id="ARBA00023157"/>
    </source>
</evidence>
<dbReference type="PROSITE" id="PS51034">
    <property type="entry name" value="ZP_2"/>
    <property type="match status" value="1"/>
</dbReference>
<dbReference type="Proteomes" id="UP000081671">
    <property type="component" value="Unplaced"/>
</dbReference>
<evidence type="ECO:0000256" key="2">
    <source>
        <dbReference type="ARBA" id="ARBA00010863"/>
    </source>
</evidence>
<dbReference type="CDD" id="cd00111">
    <property type="entry name" value="Trefoil"/>
    <property type="match status" value="1"/>
</dbReference>
<evidence type="ECO:0000256" key="7">
    <source>
        <dbReference type="ARBA" id="ARBA00022692"/>
    </source>
</evidence>
<evidence type="ECO:0000256" key="14">
    <source>
        <dbReference type="ARBA" id="ARBA00023279"/>
    </source>
</evidence>
<keyword evidence="4" id="KW-0964">Secreted</keyword>